<dbReference type="PROSITE" id="PS00373">
    <property type="entry name" value="GART"/>
    <property type="match status" value="1"/>
</dbReference>
<comment type="catalytic activity">
    <reaction evidence="5 6">
        <text>N(1)-(5-phospho-beta-D-ribosyl)glycinamide + (6R)-10-formyltetrahydrofolate = N(2)-formyl-N(1)-(5-phospho-beta-D-ribosyl)glycinamide + (6S)-5,6,7,8-tetrahydrofolate + H(+)</text>
        <dbReference type="Rhea" id="RHEA:15053"/>
        <dbReference type="ChEBI" id="CHEBI:15378"/>
        <dbReference type="ChEBI" id="CHEBI:57453"/>
        <dbReference type="ChEBI" id="CHEBI:143788"/>
        <dbReference type="ChEBI" id="CHEBI:147286"/>
        <dbReference type="ChEBI" id="CHEBI:195366"/>
        <dbReference type="EC" id="2.1.2.2"/>
    </reaction>
</comment>
<comment type="function">
    <text evidence="6">Catalyzes the transfer of a formyl group from 10-formyltetrahydrofolate to 5-phospho-ribosyl-glycinamide (GAR), producing 5-phospho-ribosyl-N-formylglycinamide (FGAR) and tetrahydrofolate.</text>
</comment>
<evidence type="ECO:0000256" key="4">
    <source>
        <dbReference type="ARBA" id="ARBA00038440"/>
    </source>
</evidence>
<dbReference type="EMBL" id="JALIRP010000009">
    <property type="protein sequence ID" value="MCJ8014080.1"/>
    <property type="molecule type" value="Genomic_DNA"/>
</dbReference>
<feature type="binding site" evidence="6">
    <location>
        <position position="68"/>
    </location>
    <ligand>
        <name>(6R)-10-formyltetrahydrofolate</name>
        <dbReference type="ChEBI" id="CHEBI:195366"/>
    </ligand>
</feature>
<comment type="caution">
    <text evidence="8">The sequence shown here is derived from an EMBL/GenBank/DDBJ whole genome shotgun (WGS) entry which is preliminary data.</text>
</comment>
<evidence type="ECO:0000256" key="3">
    <source>
        <dbReference type="ARBA" id="ARBA00022755"/>
    </source>
</evidence>
<keyword evidence="9" id="KW-1185">Reference proteome</keyword>
<evidence type="ECO:0000256" key="1">
    <source>
        <dbReference type="ARBA" id="ARBA00005054"/>
    </source>
</evidence>
<keyword evidence="3 6" id="KW-0658">Purine biosynthesis</keyword>
<evidence type="ECO:0000313" key="9">
    <source>
        <dbReference type="Proteomes" id="UP001139347"/>
    </source>
</evidence>
<dbReference type="Gene3D" id="3.40.50.170">
    <property type="entry name" value="Formyl transferase, N-terminal domain"/>
    <property type="match status" value="1"/>
</dbReference>
<comment type="similarity">
    <text evidence="4 6">Belongs to the GART family.</text>
</comment>
<dbReference type="PANTHER" id="PTHR43369:SF2">
    <property type="entry name" value="PHOSPHORIBOSYLGLYCINAMIDE FORMYLTRANSFERASE"/>
    <property type="match status" value="1"/>
</dbReference>
<evidence type="ECO:0000256" key="6">
    <source>
        <dbReference type="HAMAP-Rule" id="MF_01930"/>
    </source>
</evidence>
<dbReference type="HAMAP" id="MF_01930">
    <property type="entry name" value="PurN"/>
    <property type="match status" value="1"/>
</dbReference>
<keyword evidence="2 6" id="KW-0808">Transferase</keyword>
<feature type="binding site" evidence="6">
    <location>
        <begin position="14"/>
        <end position="16"/>
    </location>
    <ligand>
        <name>N(1)-(5-phospho-beta-D-ribosyl)glycinamide</name>
        <dbReference type="ChEBI" id="CHEBI:143788"/>
    </ligand>
</feature>
<dbReference type="Pfam" id="PF00551">
    <property type="entry name" value="Formyl_trans_N"/>
    <property type="match status" value="1"/>
</dbReference>
<feature type="site" description="Raises pKa of active site His" evidence="6">
    <location>
        <position position="148"/>
    </location>
</feature>
<reference evidence="8" key="1">
    <citation type="submission" date="2022-04" db="EMBL/GenBank/DDBJ databases">
        <title>Paenibacillus mangrovi sp. nov., a novel endophytic bacterium isolated from bark of Kandelia candel.</title>
        <authorList>
            <person name="Tuo L."/>
        </authorList>
    </citation>
    <scope>NUCLEOTIDE SEQUENCE</scope>
    <source>
        <strain evidence="8">KQZ6P-2</strain>
    </source>
</reference>
<name>A0A9X1WUD8_9BACL</name>
<dbReference type="InterPro" id="IPR004607">
    <property type="entry name" value="GART"/>
</dbReference>
<dbReference type="SUPFAM" id="SSF53328">
    <property type="entry name" value="Formyltransferase"/>
    <property type="match status" value="1"/>
</dbReference>
<dbReference type="InterPro" id="IPR001555">
    <property type="entry name" value="GART_AS"/>
</dbReference>
<feature type="binding site" evidence="6">
    <location>
        <position position="110"/>
    </location>
    <ligand>
        <name>(6R)-10-formyltetrahydrofolate</name>
        <dbReference type="ChEBI" id="CHEBI:195366"/>
    </ligand>
</feature>
<dbReference type="GO" id="GO:0004644">
    <property type="term" value="F:phosphoribosylglycinamide formyltransferase activity"/>
    <property type="evidence" value="ECO:0007669"/>
    <property type="project" value="UniProtKB-UniRule"/>
</dbReference>
<comment type="pathway">
    <text evidence="1 6">Purine metabolism; IMP biosynthesis via de novo pathway; N(2)-formyl-N(1)-(5-phospho-D-ribosyl)glycinamide from N(1)-(5-phospho-D-ribosyl)glycinamide (10-formyl THF route): step 1/1.</text>
</comment>
<dbReference type="InterPro" id="IPR002376">
    <property type="entry name" value="Formyl_transf_N"/>
</dbReference>
<feature type="binding site" evidence="6">
    <location>
        <begin position="93"/>
        <end position="96"/>
    </location>
    <ligand>
        <name>(6R)-10-formyltetrahydrofolate</name>
        <dbReference type="ChEBI" id="CHEBI:195366"/>
    </ligand>
</feature>
<dbReference type="PANTHER" id="PTHR43369">
    <property type="entry name" value="PHOSPHORIBOSYLGLYCINAMIDE FORMYLTRANSFERASE"/>
    <property type="match status" value="1"/>
</dbReference>
<dbReference type="RefSeq" id="WP_244728313.1">
    <property type="nucleotide sequence ID" value="NZ_JALIRP010000009.1"/>
</dbReference>
<feature type="active site" description="Proton donor" evidence="6">
    <location>
        <position position="112"/>
    </location>
</feature>
<dbReference type="Proteomes" id="UP001139347">
    <property type="component" value="Unassembled WGS sequence"/>
</dbReference>
<dbReference type="GO" id="GO:0006189">
    <property type="term" value="P:'de novo' IMP biosynthetic process"/>
    <property type="evidence" value="ECO:0007669"/>
    <property type="project" value="UniProtKB-UniRule"/>
</dbReference>
<sequence length="209" mass="22686">MCAYRIAVFASGEGSNFQALAEAANTGALGGAELALLVCDKPSASVVRRAEQLGIPAFVFNPKDYVSREAYEREIVMRLEELQVNLVVLAGYMRLLTPVLVERYRGRLINIHPSLLPAFPGKDAIGQALDYGVRVSGVTVHFVDEGMDTGPIIAQRAINIVSGETSESFSQAVHGVERELYPEVVSWFAQGFVKLDGRQVTVSRTSGQV</sequence>
<evidence type="ECO:0000259" key="7">
    <source>
        <dbReference type="Pfam" id="PF00551"/>
    </source>
</evidence>
<dbReference type="NCBIfam" id="TIGR00639">
    <property type="entry name" value="PurN"/>
    <property type="match status" value="1"/>
</dbReference>
<feature type="domain" description="Formyl transferase N-terminal" evidence="7">
    <location>
        <begin position="5"/>
        <end position="185"/>
    </location>
</feature>
<evidence type="ECO:0000256" key="5">
    <source>
        <dbReference type="ARBA" id="ARBA00047664"/>
    </source>
</evidence>
<dbReference type="GO" id="GO:0005829">
    <property type="term" value="C:cytosol"/>
    <property type="evidence" value="ECO:0007669"/>
    <property type="project" value="TreeGrafter"/>
</dbReference>
<dbReference type="InterPro" id="IPR036477">
    <property type="entry name" value="Formyl_transf_N_sf"/>
</dbReference>
<dbReference type="EC" id="2.1.2.2" evidence="6"/>
<organism evidence="8 9">
    <name type="scientific">Paenibacillus mangrovi</name>
    <dbReference type="NCBI Taxonomy" id="2931978"/>
    <lineage>
        <taxon>Bacteria</taxon>
        <taxon>Bacillati</taxon>
        <taxon>Bacillota</taxon>
        <taxon>Bacilli</taxon>
        <taxon>Bacillales</taxon>
        <taxon>Paenibacillaceae</taxon>
        <taxon>Paenibacillus</taxon>
    </lineage>
</organism>
<accession>A0A9X1WUD8</accession>
<protein>
    <recommendedName>
        <fullName evidence="6">Phosphoribosylglycinamide formyltransferase</fullName>
        <ecNumber evidence="6">2.1.2.2</ecNumber>
    </recommendedName>
    <alternativeName>
        <fullName evidence="6">5'-phosphoribosylglycinamide transformylase</fullName>
    </alternativeName>
    <alternativeName>
        <fullName evidence="6">GAR transformylase</fullName>
        <shortName evidence="6">GART</shortName>
    </alternativeName>
</protein>
<evidence type="ECO:0000256" key="2">
    <source>
        <dbReference type="ARBA" id="ARBA00022679"/>
    </source>
</evidence>
<dbReference type="CDD" id="cd08645">
    <property type="entry name" value="FMT_core_GART"/>
    <property type="match status" value="1"/>
</dbReference>
<proteinExistence type="inferred from homology"/>
<evidence type="ECO:0000313" key="8">
    <source>
        <dbReference type="EMBL" id="MCJ8014080.1"/>
    </source>
</evidence>
<gene>
    <name evidence="6 8" type="primary">purN</name>
    <name evidence="8" type="ORF">MUG84_20420</name>
</gene>
<dbReference type="AlphaFoldDB" id="A0A9X1WUD8"/>
<dbReference type="FunFam" id="3.40.50.170:FF:000007">
    <property type="entry name" value="Phosphoribosylglycinamide formyltransferase"/>
    <property type="match status" value="1"/>
</dbReference>